<reference evidence="3 4" key="1">
    <citation type="journal article" date="2014" name="Nat. Commun.">
        <title>Multiple recent horizontal transfers of a large genomic region in cheese making fungi.</title>
        <authorList>
            <person name="Cheeseman K."/>
            <person name="Ropars J."/>
            <person name="Renault P."/>
            <person name="Dupont J."/>
            <person name="Gouzy J."/>
            <person name="Branca A."/>
            <person name="Abraham A.L."/>
            <person name="Ceppi M."/>
            <person name="Conseiller E."/>
            <person name="Debuchy R."/>
            <person name="Malagnac F."/>
            <person name="Goarin A."/>
            <person name="Silar P."/>
            <person name="Lacoste S."/>
            <person name="Sallet E."/>
            <person name="Bensimon A."/>
            <person name="Giraud T."/>
            <person name="Brygoo Y."/>
        </authorList>
    </citation>
    <scope>NUCLEOTIDE SEQUENCE [LARGE SCALE GENOMIC DNA]</scope>
    <source>
        <strain evidence="4">FM 013</strain>
    </source>
</reference>
<dbReference type="Gene3D" id="2.70.50.70">
    <property type="match status" value="1"/>
</dbReference>
<accession>A0A0G4PW21</accession>
<feature type="signal peptide" evidence="2">
    <location>
        <begin position="1"/>
        <end position="20"/>
    </location>
</feature>
<name>A0A0G4PW21_PENC3</name>
<gene>
    <name evidence="3" type="ORF">PCAMFM013_S048g000056</name>
</gene>
<proteinExistence type="predicted"/>
<feature type="chain" id="PRO_5005195886" evidence="2">
    <location>
        <begin position="21"/>
        <end position="276"/>
    </location>
</feature>
<organism evidence="3 4">
    <name type="scientific">Penicillium camemberti (strain FM 013)</name>
    <dbReference type="NCBI Taxonomy" id="1429867"/>
    <lineage>
        <taxon>Eukaryota</taxon>
        <taxon>Fungi</taxon>
        <taxon>Dikarya</taxon>
        <taxon>Ascomycota</taxon>
        <taxon>Pezizomycotina</taxon>
        <taxon>Eurotiomycetes</taxon>
        <taxon>Eurotiomycetidae</taxon>
        <taxon>Eurotiales</taxon>
        <taxon>Aspergillaceae</taxon>
        <taxon>Penicillium</taxon>
    </lineage>
</organism>
<feature type="region of interest" description="Disordered" evidence="1">
    <location>
        <begin position="219"/>
        <end position="276"/>
    </location>
</feature>
<feature type="compositionally biased region" description="Polar residues" evidence="1">
    <location>
        <begin position="262"/>
        <end position="276"/>
    </location>
</feature>
<dbReference type="PANTHER" id="PTHR36182:SF2">
    <property type="entry name" value="LYTIC POLYSACCHARIDE MONOOXYGENASE"/>
    <property type="match status" value="1"/>
</dbReference>
<keyword evidence="2" id="KW-0732">Signal</keyword>
<keyword evidence="4" id="KW-1185">Reference proteome</keyword>
<sequence length="276" mass="30009">MIFMQWHLLLQALAFPPVYAHLKMTSPEPYSRDAINNSPLAADGSDFPCKLQSGSFQAPTEESTYLTGHNNTIKLLGSATHGGGSCQVSLTTDREPTKRSEWKVIKSYEGGCPARVPGILPGDATSNHSLQLHFAIPEGIEPGKYTLAWTWFNRIGNREMYMNCAPITVANDSPSNAFDDTPKQSPAFPPMFVANINGCMTRENVDIRFPWPGSIVEYNGDRNNRPQDSEPVCSGNPTFSPTPITDPADTGAADSMTEHSHPTSCSCGCQGSESHN</sequence>
<dbReference type="Proteomes" id="UP000053732">
    <property type="component" value="Unassembled WGS sequence"/>
</dbReference>
<dbReference type="STRING" id="1429867.A0A0G4PW21"/>
<protein>
    <submittedName>
        <fullName evidence="3">Str. FM013</fullName>
    </submittedName>
</protein>
<evidence type="ECO:0000313" key="4">
    <source>
        <dbReference type="Proteomes" id="UP000053732"/>
    </source>
</evidence>
<dbReference type="AlphaFoldDB" id="A0A0G4PW21"/>
<evidence type="ECO:0000256" key="1">
    <source>
        <dbReference type="SAM" id="MobiDB-lite"/>
    </source>
</evidence>
<evidence type="ECO:0000313" key="3">
    <source>
        <dbReference type="EMBL" id="CRL30344.1"/>
    </source>
</evidence>
<feature type="compositionally biased region" description="Basic and acidic residues" evidence="1">
    <location>
        <begin position="219"/>
        <end position="228"/>
    </location>
</feature>
<dbReference type="EMBL" id="HG793181">
    <property type="protein sequence ID" value="CRL30344.1"/>
    <property type="molecule type" value="Genomic_DNA"/>
</dbReference>
<dbReference type="PANTHER" id="PTHR36182">
    <property type="entry name" value="PROTEIN, PUTATIVE (AFU_ORTHOLOGUE AFUA_6G10930)-RELATED"/>
    <property type="match status" value="1"/>
</dbReference>
<evidence type="ECO:0000256" key="2">
    <source>
        <dbReference type="SAM" id="SignalP"/>
    </source>
</evidence>